<reference evidence="1" key="2">
    <citation type="submission" date="2025-08" db="UniProtKB">
        <authorList>
            <consortium name="Ensembl"/>
        </authorList>
    </citation>
    <scope>IDENTIFICATION</scope>
</reference>
<reference evidence="1" key="3">
    <citation type="submission" date="2025-09" db="UniProtKB">
        <authorList>
            <consortium name="Ensembl"/>
        </authorList>
    </citation>
    <scope>IDENTIFICATION</scope>
</reference>
<organism evidence="1">
    <name type="scientific">Ovis aries</name>
    <name type="common">Sheep</name>
    <dbReference type="NCBI Taxonomy" id="9940"/>
    <lineage>
        <taxon>Eukaryota</taxon>
        <taxon>Metazoa</taxon>
        <taxon>Chordata</taxon>
        <taxon>Craniata</taxon>
        <taxon>Vertebrata</taxon>
        <taxon>Euteleostomi</taxon>
        <taxon>Mammalia</taxon>
        <taxon>Eutheria</taxon>
        <taxon>Laurasiatheria</taxon>
        <taxon>Artiodactyla</taxon>
        <taxon>Ruminantia</taxon>
        <taxon>Pecora</taxon>
        <taxon>Bovidae</taxon>
        <taxon>Caprinae</taxon>
        <taxon>Ovis</taxon>
    </lineage>
</organism>
<protein>
    <submittedName>
        <fullName evidence="1">Glycosyltransferase 8 domain containing 1</fullName>
    </submittedName>
</protein>
<name>A0AC11DBN4_SHEEP</name>
<sequence length="457" mass="51854">MVYKAVSYWKYFIIMTAIKNSDLKLGSWKLNLKQVYGRIYHIFTSCFCLNKSVGILMATVMYLLTLGACFCFVGLITNIYIRQKRKMSFRKVNIVILVLAVALFLLVLHHNFLGLSSLLRNEVSDSGIVGPQPVDFIPNAPQRVVDGREEDIPVVIAASEDRLGGAIAAINSIQHNTRSNVIFYIVTLNGTADHLRSWLSSGNLKSIRYKIVNFDTKLLEGKVKEDPDQGESIKPLTFARFYLPILVPRAKKAIYMDDDVIVQGDILALYNTPLKPGHAAAFSEDCDSTSAKVVIRGAGNQYNYIGYLDYKKERIRKLSMKASTCSFNPGVFVANLTEWRRQNITSQLEKWMKLNVEEGLYSRTLAGSITTPPLLIVFYQQHSTIDPMWNVRHLGSSAGKRYSPQFVKAAKLLHWNGHFKPWGRTASYTDVWEKWYIPDPTGKFSLIRRHVEISHTK</sequence>
<gene>
    <name evidence="1" type="primary">GLT8D1</name>
</gene>
<dbReference type="Ensembl" id="ENSOART00020074446.1">
    <property type="protein sequence ID" value="ENSOARP00020043145.1"/>
    <property type="gene ID" value="ENSOARG00020024475.2"/>
</dbReference>
<reference evidence="1" key="1">
    <citation type="submission" date="2020-11" db="EMBL/GenBank/DDBJ databases">
        <authorList>
            <person name="Davenport K.M."/>
            <person name="Bickhart D.M."/>
            <person name="Smith T.P.L."/>
            <person name="Murdoch B.M."/>
            <person name="Rosen B.D."/>
        </authorList>
    </citation>
    <scope>NUCLEOTIDE SEQUENCE [LARGE SCALE GENOMIC DNA]</scope>
    <source>
        <strain evidence="1">OAR_USU_Benz2616</strain>
    </source>
</reference>
<evidence type="ECO:0000313" key="1">
    <source>
        <dbReference type="Ensembl" id="ENSOARP00020043145.1"/>
    </source>
</evidence>
<proteinExistence type="predicted"/>
<accession>A0AC11DBN4</accession>